<protein>
    <submittedName>
        <fullName evidence="4">Choloylglycine hydrolase</fullName>
        <ecNumber evidence="4">3.5.1.11</ecNumber>
    </submittedName>
</protein>
<evidence type="ECO:0000259" key="3">
    <source>
        <dbReference type="Pfam" id="PF02275"/>
    </source>
</evidence>
<comment type="similarity">
    <text evidence="1">Belongs to the peptidase C59 family.</text>
</comment>
<sequence length="336" mass="37091">MVTVALTAGPAHSCTRYLWNTNSRGVYVSRTMDWPESTEPKLTLFPRGMTRHGGEVGGHLVVKDNPAKWTSQHASLVTTVYSIGTVDGLNEKGLCGHALYLKATNFGERDPSKPGVQAGLWLQYLLDNAATVNEAVAILDDIQVVMVEARGRAATIHLAIEDVTGDSAVIEYVNGEKVVYHGEQYRIMTNDPPYNEQLELLSKLDFSRPSRDTPLPGNVNPRDRFQRAAYYGELLPEPKSEREAIASVLAIARNVSVPFGAPYGEFGIYNTEYRTAANLKDLRYFFELTTNPSVIWVEIEKFDLNEGAPVMVLDPNDIGLAGDVSAKFEKVTPPPF</sequence>
<dbReference type="EMBL" id="ANOH01000466">
    <property type="protein sequence ID" value="EMI51916.1"/>
    <property type="molecule type" value="Genomic_DNA"/>
</dbReference>
<dbReference type="InterPro" id="IPR052193">
    <property type="entry name" value="Peptidase_C59"/>
</dbReference>
<dbReference type="PANTHER" id="PTHR35527:SF2">
    <property type="entry name" value="HYDROLASE"/>
    <property type="match status" value="1"/>
</dbReference>
<keyword evidence="5" id="KW-1185">Reference proteome</keyword>
<evidence type="ECO:0000313" key="5">
    <source>
        <dbReference type="Proteomes" id="UP000011885"/>
    </source>
</evidence>
<dbReference type="AlphaFoldDB" id="M5U236"/>
<reference evidence="4 5" key="1">
    <citation type="journal article" date="2013" name="Mar. Genomics">
        <title>Expression of sulfatases in Rhodopirellula baltica and the diversity of sulfatases in the genus Rhodopirellula.</title>
        <authorList>
            <person name="Wegner C.E."/>
            <person name="Richter-Heitmann T."/>
            <person name="Klindworth A."/>
            <person name="Klockow C."/>
            <person name="Richter M."/>
            <person name="Achstetter T."/>
            <person name="Glockner F.O."/>
            <person name="Harder J."/>
        </authorList>
    </citation>
    <scope>NUCLEOTIDE SEQUENCE [LARGE SCALE GENOMIC DNA]</scope>
    <source>
        <strain evidence="4 5">SM41</strain>
    </source>
</reference>
<evidence type="ECO:0000313" key="4">
    <source>
        <dbReference type="EMBL" id="EMI51916.1"/>
    </source>
</evidence>
<gene>
    <name evidence="4" type="ORF">RSSM_06648</name>
</gene>
<dbReference type="Gene3D" id="3.60.60.10">
    <property type="entry name" value="Penicillin V Acylase, Chain A"/>
    <property type="match status" value="1"/>
</dbReference>
<dbReference type="Pfam" id="PF02275">
    <property type="entry name" value="CBAH"/>
    <property type="match status" value="1"/>
</dbReference>
<evidence type="ECO:0000256" key="1">
    <source>
        <dbReference type="ARBA" id="ARBA00006625"/>
    </source>
</evidence>
<name>M5U236_9BACT</name>
<comment type="caution">
    <text evidence="4">The sequence shown here is derived from an EMBL/GenBank/DDBJ whole genome shotgun (WGS) entry which is preliminary data.</text>
</comment>
<dbReference type="GO" id="GO:0008953">
    <property type="term" value="F:penicillin amidase activity"/>
    <property type="evidence" value="ECO:0007669"/>
    <property type="project" value="UniProtKB-EC"/>
</dbReference>
<feature type="domain" description="Choloylglycine hydrolase/NAAA C-terminal" evidence="3">
    <location>
        <begin position="14"/>
        <end position="308"/>
    </location>
</feature>
<dbReference type="PANTHER" id="PTHR35527">
    <property type="entry name" value="CHOLOYLGLYCINE HYDROLASE"/>
    <property type="match status" value="1"/>
</dbReference>
<dbReference type="InterPro" id="IPR029055">
    <property type="entry name" value="Ntn_hydrolases_N"/>
</dbReference>
<dbReference type="PATRIC" id="fig|1263870.3.peg.7054"/>
<dbReference type="InterPro" id="IPR029132">
    <property type="entry name" value="CBAH/NAAA_C"/>
</dbReference>
<dbReference type="EC" id="3.5.1.11" evidence="4"/>
<organism evidence="4 5">
    <name type="scientific">Rhodopirellula sallentina SM41</name>
    <dbReference type="NCBI Taxonomy" id="1263870"/>
    <lineage>
        <taxon>Bacteria</taxon>
        <taxon>Pseudomonadati</taxon>
        <taxon>Planctomycetota</taxon>
        <taxon>Planctomycetia</taxon>
        <taxon>Pirellulales</taxon>
        <taxon>Pirellulaceae</taxon>
        <taxon>Rhodopirellula</taxon>
    </lineage>
</organism>
<accession>M5U236</accession>
<dbReference type="Proteomes" id="UP000011885">
    <property type="component" value="Unassembled WGS sequence"/>
</dbReference>
<proteinExistence type="inferred from homology"/>
<dbReference type="CDD" id="cd01902">
    <property type="entry name" value="Ntn_CGH"/>
    <property type="match status" value="1"/>
</dbReference>
<dbReference type="SUPFAM" id="SSF56235">
    <property type="entry name" value="N-terminal nucleophile aminohydrolases (Ntn hydrolases)"/>
    <property type="match status" value="1"/>
</dbReference>
<keyword evidence="2 4" id="KW-0378">Hydrolase</keyword>
<evidence type="ECO:0000256" key="2">
    <source>
        <dbReference type="ARBA" id="ARBA00022801"/>
    </source>
</evidence>